<evidence type="ECO:0000256" key="6">
    <source>
        <dbReference type="SAM" id="MobiDB-lite"/>
    </source>
</evidence>
<dbReference type="InterPro" id="IPR019775">
    <property type="entry name" value="WD40_repeat_CS"/>
</dbReference>
<dbReference type="SUPFAM" id="SSF50978">
    <property type="entry name" value="WD40 repeat-like"/>
    <property type="match status" value="1"/>
</dbReference>
<sequence length="479" mass="53009">MAGRFVRSSKYRHVFGTPSKPDQQFTGIRGVMDGATDGHVCAVNPKFVALATKPSGGGAFLVLKHDEVGRIDNEHPQVRGHKGKVLDLAWNPFDDNIIASGDDHCMVCIWEISDEGLTENMTMPVVELDHHQKKIVKILWHPTAKNILLTSAWDNKILIWNLETVQPFVEIDTPETPFGIDWDYNGSRIVVSCKDKKIRVYDAHKGDMLNEWAGHDGTKPQMVAFTKQGVLTTGFSRMSSREYALWDEKTGKKLANEELDSSNGVNQIFYDRDTGMFYFAAKGDSVIRYYEMTEEAPFLFYLSTYQGKPQTAVGSMPKRGCNVNSCEVMRFYRIEKASTGNTSNFVIVPTAMTVPRKSELFQDDIFPDTAGDEPSMTAEEFQNGANKDPILMSLKAGYKAKEKTVRAGATVNKLGSKMQSGSSALTKERSGSGARAASGVSSSELNALKDEVKSLKATVESHEARIASLEEQLAGKMDQ</sequence>
<comment type="similarity">
    <text evidence="4">Belongs to the WD repeat coronin family.</text>
</comment>
<evidence type="ECO:0000259" key="7">
    <source>
        <dbReference type="SMART" id="SM01166"/>
    </source>
</evidence>
<keyword evidence="1 3" id="KW-0853">WD repeat</keyword>
<name>A0A914A8T0_PATMI</name>
<proteinExistence type="inferred from homology"/>
<dbReference type="OMA" id="NFQDDIY"/>
<dbReference type="SMART" id="SM00320">
    <property type="entry name" value="WD40"/>
    <property type="match status" value="3"/>
</dbReference>
<evidence type="ECO:0000256" key="5">
    <source>
        <dbReference type="SAM" id="Coils"/>
    </source>
</evidence>
<keyword evidence="2 4" id="KW-0677">Repeat</keyword>
<keyword evidence="9" id="KW-1185">Reference proteome</keyword>
<dbReference type="InterPro" id="IPR036322">
    <property type="entry name" value="WD40_repeat_dom_sf"/>
</dbReference>
<dbReference type="Pfam" id="PF16300">
    <property type="entry name" value="WD40_4"/>
    <property type="match status" value="1"/>
</dbReference>
<feature type="compositionally biased region" description="Low complexity" evidence="6">
    <location>
        <begin position="431"/>
        <end position="443"/>
    </location>
</feature>
<dbReference type="AlphaFoldDB" id="A0A914A8T0"/>
<dbReference type="SMART" id="SM01166">
    <property type="entry name" value="DUF1899"/>
    <property type="match status" value="1"/>
</dbReference>
<feature type="repeat" description="WD" evidence="3">
    <location>
        <begin position="128"/>
        <end position="170"/>
    </location>
</feature>
<organism evidence="8 9">
    <name type="scientific">Patiria miniata</name>
    <name type="common">Bat star</name>
    <name type="synonym">Asterina miniata</name>
    <dbReference type="NCBI Taxonomy" id="46514"/>
    <lineage>
        <taxon>Eukaryota</taxon>
        <taxon>Metazoa</taxon>
        <taxon>Echinodermata</taxon>
        <taxon>Eleutherozoa</taxon>
        <taxon>Asterozoa</taxon>
        <taxon>Asteroidea</taxon>
        <taxon>Valvatacea</taxon>
        <taxon>Valvatida</taxon>
        <taxon>Asterinidae</taxon>
        <taxon>Patiria</taxon>
    </lineage>
</organism>
<dbReference type="PANTHER" id="PTHR10856:SF0">
    <property type="entry name" value="CORONIN"/>
    <property type="match status" value="1"/>
</dbReference>
<dbReference type="OrthoDB" id="1850764at2759"/>
<feature type="region of interest" description="Disordered" evidence="6">
    <location>
        <begin position="417"/>
        <end position="445"/>
    </location>
</feature>
<evidence type="ECO:0000256" key="2">
    <source>
        <dbReference type="ARBA" id="ARBA00022737"/>
    </source>
</evidence>
<dbReference type="PANTHER" id="PTHR10856">
    <property type="entry name" value="CORONIN"/>
    <property type="match status" value="1"/>
</dbReference>
<dbReference type="PROSITE" id="PS50294">
    <property type="entry name" value="WD_REPEATS_REGION"/>
    <property type="match status" value="1"/>
</dbReference>
<evidence type="ECO:0000256" key="4">
    <source>
        <dbReference type="RuleBase" id="RU280818"/>
    </source>
</evidence>
<dbReference type="InterPro" id="IPR001680">
    <property type="entry name" value="WD40_rpt"/>
</dbReference>
<dbReference type="GO" id="GO:0051015">
    <property type="term" value="F:actin filament binding"/>
    <property type="evidence" value="ECO:0007669"/>
    <property type="project" value="TreeGrafter"/>
</dbReference>
<dbReference type="InterPro" id="IPR015048">
    <property type="entry name" value="DUF1899"/>
</dbReference>
<evidence type="ECO:0000313" key="9">
    <source>
        <dbReference type="Proteomes" id="UP000887568"/>
    </source>
</evidence>
<evidence type="ECO:0000256" key="1">
    <source>
        <dbReference type="ARBA" id="ARBA00022574"/>
    </source>
</evidence>
<evidence type="ECO:0000313" key="8">
    <source>
        <dbReference type="EnsemblMetazoa" id="XP_038059814.1"/>
    </source>
</evidence>
<dbReference type="RefSeq" id="XP_038059814.1">
    <property type="nucleotide sequence ID" value="XM_038203886.1"/>
</dbReference>
<dbReference type="GeneID" id="119730835"/>
<feature type="coiled-coil region" evidence="5">
    <location>
        <begin position="445"/>
        <end position="479"/>
    </location>
</feature>
<dbReference type="SMART" id="SM01167">
    <property type="entry name" value="DUF1900"/>
    <property type="match status" value="1"/>
</dbReference>
<accession>A0A914A8T0</accession>
<keyword evidence="5" id="KW-0175">Coiled coil</keyword>
<dbReference type="Gene3D" id="2.130.10.10">
    <property type="entry name" value="YVTN repeat-like/Quinoprotein amine dehydrogenase"/>
    <property type="match status" value="1"/>
</dbReference>
<dbReference type="Pfam" id="PF08953">
    <property type="entry name" value="DUF1899"/>
    <property type="match status" value="1"/>
</dbReference>
<dbReference type="GO" id="GO:0007015">
    <property type="term" value="P:actin filament organization"/>
    <property type="evidence" value="ECO:0007669"/>
    <property type="project" value="TreeGrafter"/>
</dbReference>
<feature type="repeat" description="WD" evidence="3">
    <location>
        <begin position="78"/>
        <end position="120"/>
    </location>
</feature>
<dbReference type="PROSITE" id="PS00678">
    <property type="entry name" value="WD_REPEATS_1"/>
    <property type="match status" value="1"/>
</dbReference>
<dbReference type="PROSITE" id="PS50082">
    <property type="entry name" value="WD_REPEATS_2"/>
    <property type="match status" value="2"/>
</dbReference>
<evidence type="ECO:0000256" key="3">
    <source>
        <dbReference type="PROSITE-ProRule" id="PRU00221"/>
    </source>
</evidence>
<dbReference type="Proteomes" id="UP000887568">
    <property type="component" value="Unplaced"/>
</dbReference>
<dbReference type="InterPro" id="IPR015505">
    <property type="entry name" value="Coronin"/>
</dbReference>
<feature type="domain" description="DUF1899" evidence="7">
    <location>
        <begin position="4"/>
        <end position="69"/>
    </location>
</feature>
<dbReference type="EnsemblMetazoa" id="XM_038203886.1">
    <property type="protein sequence ID" value="XP_038059814.1"/>
    <property type="gene ID" value="LOC119730835"/>
</dbReference>
<dbReference type="Pfam" id="PF00400">
    <property type="entry name" value="WD40"/>
    <property type="match status" value="3"/>
</dbReference>
<protein>
    <recommendedName>
        <fullName evidence="4">Coronin</fullName>
    </recommendedName>
</protein>
<reference evidence="8" key="1">
    <citation type="submission" date="2022-11" db="UniProtKB">
        <authorList>
            <consortium name="EnsemblMetazoa"/>
        </authorList>
    </citation>
    <scope>IDENTIFICATION</scope>
</reference>
<dbReference type="InterPro" id="IPR015943">
    <property type="entry name" value="WD40/YVTN_repeat-like_dom_sf"/>
</dbReference>